<evidence type="ECO:0000256" key="1">
    <source>
        <dbReference type="ARBA" id="ARBA00022734"/>
    </source>
</evidence>
<dbReference type="Gene3D" id="2.60.120.200">
    <property type="match status" value="2"/>
</dbReference>
<dbReference type="SUPFAM" id="SSF49899">
    <property type="entry name" value="Concanavalin A-like lectins/glucanases"/>
    <property type="match status" value="2"/>
</dbReference>
<dbReference type="Pfam" id="PF00337">
    <property type="entry name" value="Gal-bind_lectin"/>
    <property type="match status" value="2"/>
</dbReference>
<dbReference type="SMART" id="SM00908">
    <property type="entry name" value="Gal-bind_lectin"/>
    <property type="match status" value="2"/>
</dbReference>
<reference evidence="4" key="1">
    <citation type="submission" date="2020-08" db="EMBL/GenBank/DDBJ databases">
        <title>Multicomponent nature underlies the extraordinary mechanical properties of spider dragline silk.</title>
        <authorList>
            <person name="Kono N."/>
            <person name="Nakamura H."/>
            <person name="Mori M."/>
            <person name="Yoshida Y."/>
            <person name="Ohtoshi R."/>
            <person name="Malay A.D."/>
            <person name="Moran D.A.P."/>
            <person name="Tomita M."/>
            <person name="Numata K."/>
            <person name="Arakawa K."/>
        </authorList>
    </citation>
    <scope>NUCLEOTIDE SEQUENCE</scope>
</reference>
<keyword evidence="5" id="KW-1185">Reference proteome</keyword>
<dbReference type="PROSITE" id="PS51304">
    <property type="entry name" value="GALECTIN"/>
    <property type="match status" value="2"/>
</dbReference>
<comment type="caution">
    <text evidence="4">The sequence shown here is derived from an EMBL/GenBank/DDBJ whole genome shotgun (WGS) entry which is preliminary data.</text>
</comment>
<organism evidence="4 5">
    <name type="scientific">Nephila pilipes</name>
    <name type="common">Giant wood spider</name>
    <name type="synonym">Nephila maculata</name>
    <dbReference type="NCBI Taxonomy" id="299642"/>
    <lineage>
        <taxon>Eukaryota</taxon>
        <taxon>Metazoa</taxon>
        <taxon>Ecdysozoa</taxon>
        <taxon>Arthropoda</taxon>
        <taxon>Chelicerata</taxon>
        <taxon>Arachnida</taxon>
        <taxon>Araneae</taxon>
        <taxon>Araneomorphae</taxon>
        <taxon>Entelegynae</taxon>
        <taxon>Araneoidea</taxon>
        <taxon>Nephilidae</taxon>
        <taxon>Nephila</taxon>
    </lineage>
</organism>
<dbReference type="PANTHER" id="PTHR11346">
    <property type="entry name" value="GALECTIN"/>
    <property type="match status" value="1"/>
</dbReference>
<sequence>MYHFNPRFPENSIVCNNRCADSWGEEQSLEGSPIVPGERVTVVIVAAREGFIPFVNGNPLPSFAHRLDVCAACTVVIDGDIRLDTVTFDSPPTTPVTMALPCCFGPGKGVYVSGKVSDSASRFEINLQCGEGDSDIALHFNPRFDSSELVLNSRNEGNWDEEIREPNPIAPGSDVEIYILCQDSGYVIIIDGDVVIGTFPHRIDSGRVSHVNVDGSITVHRILGV</sequence>
<dbReference type="CDD" id="cd00070">
    <property type="entry name" value="GLECT"/>
    <property type="match status" value="2"/>
</dbReference>
<evidence type="ECO:0000313" key="4">
    <source>
        <dbReference type="EMBL" id="GFT03869.1"/>
    </source>
</evidence>
<dbReference type="InterPro" id="IPR001079">
    <property type="entry name" value="Galectin_CRD"/>
</dbReference>
<feature type="domain" description="Galectin" evidence="3">
    <location>
        <begin position="1"/>
        <end position="89"/>
    </location>
</feature>
<name>A0A8X6NB63_NEPPI</name>
<keyword evidence="1 2" id="KW-0430">Lectin</keyword>
<dbReference type="PANTHER" id="PTHR11346:SF176">
    <property type="entry name" value="32 KDA BETA-GALACTOSIDE-BINDING LECTIN LEC-3"/>
    <property type="match status" value="1"/>
</dbReference>
<feature type="domain" description="Galectin" evidence="3">
    <location>
        <begin position="96"/>
        <end position="225"/>
    </location>
</feature>
<gene>
    <name evidence="4" type="primary">LGALS7</name>
    <name evidence="4" type="ORF">NPIL_693741</name>
</gene>
<protein>
    <recommendedName>
        <fullName evidence="2">Galectin</fullName>
    </recommendedName>
</protein>
<dbReference type="GO" id="GO:0030246">
    <property type="term" value="F:carbohydrate binding"/>
    <property type="evidence" value="ECO:0007669"/>
    <property type="project" value="UniProtKB-UniRule"/>
</dbReference>
<accession>A0A8X6NB63</accession>
<dbReference type="SMART" id="SM00276">
    <property type="entry name" value="GLECT"/>
    <property type="match status" value="2"/>
</dbReference>
<dbReference type="Proteomes" id="UP000887013">
    <property type="component" value="Unassembled WGS sequence"/>
</dbReference>
<proteinExistence type="predicted"/>
<dbReference type="OrthoDB" id="5795596at2759"/>
<evidence type="ECO:0000256" key="2">
    <source>
        <dbReference type="RuleBase" id="RU102079"/>
    </source>
</evidence>
<dbReference type="EMBL" id="BMAW01102358">
    <property type="protein sequence ID" value="GFT03869.1"/>
    <property type="molecule type" value="Genomic_DNA"/>
</dbReference>
<evidence type="ECO:0000313" key="5">
    <source>
        <dbReference type="Proteomes" id="UP000887013"/>
    </source>
</evidence>
<dbReference type="InterPro" id="IPR044156">
    <property type="entry name" value="Galectin-like"/>
</dbReference>
<dbReference type="AlphaFoldDB" id="A0A8X6NB63"/>
<dbReference type="InterPro" id="IPR013320">
    <property type="entry name" value="ConA-like_dom_sf"/>
</dbReference>
<evidence type="ECO:0000259" key="3">
    <source>
        <dbReference type="PROSITE" id="PS51304"/>
    </source>
</evidence>